<evidence type="ECO:0000259" key="11">
    <source>
        <dbReference type="PROSITE" id="PS51371"/>
    </source>
</evidence>
<organism evidence="12 13">
    <name type="scientific">Metallumcola ferriviriculae</name>
    <dbReference type="NCBI Taxonomy" id="3039180"/>
    <lineage>
        <taxon>Bacteria</taxon>
        <taxon>Bacillati</taxon>
        <taxon>Bacillota</taxon>
        <taxon>Clostridia</taxon>
        <taxon>Neomoorellales</taxon>
        <taxon>Desulfitibacteraceae</taxon>
        <taxon>Metallumcola</taxon>
    </lineage>
</organism>
<keyword evidence="3" id="KW-0067">ATP-binding</keyword>
<keyword evidence="13" id="KW-1185">Reference proteome</keyword>
<dbReference type="CDD" id="cd00130">
    <property type="entry name" value="PAS"/>
    <property type="match status" value="1"/>
</dbReference>
<proteinExistence type="predicted"/>
<dbReference type="PANTHER" id="PTHR32071">
    <property type="entry name" value="TRANSCRIPTIONAL REGULATORY PROTEIN"/>
    <property type="match status" value="1"/>
</dbReference>
<evidence type="ECO:0000259" key="9">
    <source>
        <dbReference type="PROSITE" id="PS50112"/>
    </source>
</evidence>
<dbReference type="Pfam" id="PF00571">
    <property type="entry name" value="CBS"/>
    <property type="match status" value="1"/>
</dbReference>
<dbReference type="FunFam" id="3.40.50.300:FF:000006">
    <property type="entry name" value="DNA-binding transcriptional regulator NtrC"/>
    <property type="match status" value="1"/>
</dbReference>
<feature type="domain" description="PAC" evidence="10">
    <location>
        <begin position="227"/>
        <end position="288"/>
    </location>
</feature>
<feature type="domain" description="CBS" evidence="11">
    <location>
        <begin position="41"/>
        <end position="98"/>
    </location>
</feature>
<dbReference type="PROSITE" id="PS50112">
    <property type="entry name" value="PAS"/>
    <property type="match status" value="1"/>
</dbReference>
<dbReference type="InterPro" id="IPR035965">
    <property type="entry name" value="PAS-like_dom_sf"/>
</dbReference>
<dbReference type="RefSeq" id="WP_366922234.1">
    <property type="nucleotide sequence ID" value="NZ_CP121694.1"/>
</dbReference>
<feature type="domain" description="Sigma-54 factor interaction" evidence="8">
    <location>
        <begin position="313"/>
        <end position="542"/>
    </location>
</feature>
<dbReference type="Gene3D" id="3.30.450.20">
    <property type="entry name" value="PAS domain"/>
    <property type="match status" value="1"/>
</dbReference>
<dbReference type="Pfam" id="PF25601">
    <property type="entry name" value="AAA_lid_14"/>
    <property type="match status" value="1"/>
</dbReference>
<dbReference type="PANTHER" id="PTHR32071:SF57">
    <property type="entry name" value="C4-DICARBOXYLATE TRANSPORT TRANSCRIPTIONAL REGULATORY PROTEIN DCTD"/>
    <property type="match status" value="1"/>
</dbReference>
<dbReference type="InterPro" id="IPR000700">
    <property type="entry name" value="PAS-assoc_C"/>
</dbReference>
<dbReference type="InterPro" id="IPR002078">
    <property type="entry name" value="Sigma_54_int"/>
</dbReference>
<evidence type="ECO:0000313" key="12">
    <source>
        <dbReference type="EMBL" id="WRO22838.1"/>
    </source>
</evidence>
<dbReference type="PROSITE" id="PS51371">
    <property type="entry name" value="CBS"/>
    <property type="match status" value="1"/>
</dbReference>
<dbReference type="InterPro" id="IPR058031">
    <property type="entry name" value="AAA_lid_NorR"/>
</dbReference>
<sequence>MGGDDSKWEKIKDRLNVSGGAIAIGHANTSSGALIINASIIIKERLVKVKEDASLIECAHVMAEKNTPVAVVINGKEEPLGLIYLSEVCLEILQGQGEKRVLELTKLDFCAQSDDPVELNEALNRVGEPIMIKGHNGEAVGILTEDLTIPGLLQEFASLKLENARLKEKVEEMDTVIENSYDSIVVADGDGTLVRVSSTYKRITGIDPGDLLGKNMKDLEKEDFVNESVSLRVLRNGKPETISQKLQNGKEIFITGNPIFDEDGKVTRVVTNIRDIGELNYLQDQIEREKEKSARYYSELERFRAKQLALDEMVAESKEMRSIIDFAIKVAQVDSTVLITGESGVGKEVIAKIIHKASKRNKEAFIKINCGAIPEHLLESELFGYEKGAFTGASKQGKLGLLEVGNHGTALLDEIADIPVNLQVKLLRALQEQEIYRVGGTKLIKLYFRLIAATNKNLQKMVEEKTFRKDFYYRLNVVPIHVIPIRQRKRDVIPLAFYFLRKYNEKYGLNKRLNAEVCKTLESYEWPGNVRELENFVERLVVTSEEEQISSLNLASGFSSISVQAPRRASNCQLIPLKKATQMVEKELIINTLKEYKSTRKAAKILEVDHSTIVKKKFSDTKSVTLSNFSIVLL</sequence>
<protein>
    <recommendedName>
        <fullName evidence="6">HTH-type transcriptional regulatory protein TyrR</fullName>
    </recommendedName>
</protein>
<evidence type="ECO:0000256" key="7">
    <source>
        <dbReference type="PROSITE-ProRule" id="PRU00703"/>
    </source>
</evidence>
<keyword evidence="4" id="KW-0805">Transcription regulation</keyword>
<dbReference type="KEGG" id="dbc:MFMK1_002679"/>
<dbReference type="InterPro" id="IPR030828">
    <property type="entry name" value="HTH_TyrR"/>
</dbReference>
<dbReference type="InterPro" id="IPR013767">
    <property type="entry name" value="PAS_fold"/>
</dbReference>
<name>A0AAU0UND6_9FIRM</name>
<evidence type="ECO:0000256" key="5">
    <source>
        <dbReference type="ARBA" id="ARBA00023163"/>
    </source>
</evidence>
<evidence type="ECO:0000256" key="6">
    <source>
        <dbReference type="ARBA" id="ARBA00029500"/>
    </source>
</evidence>
<keyword evidence="5" id="KW-0804">Transcription</keyword>
<evidence type="ECO:0000256" key="3">
    <source>
        <dbReference type="ARBA" id="ARBA00022840"/>
    </source>
</evidence>
<dbReference type="InterPro" id="IPR009057">
    <property type="entry name" value="Homeodomain-like_sf"/>
</dbReference>
<dbReference type="InterPro" id="IPR025944">
    <property type="entry name" value="Sigma_54_int_dom_CS"/>
</dbReference>
<dbReference type="SUPFAM" id="SSF52540">
    <property type="entry name" value="P-loop containing nucleoside triphosphate hydrolases"/>
    <property type="match status" value="1"/>
</dbReference>
<dbReference type="InterPro" id="IPR027417">
    <property type="entry name" value="P-loop_NTPase"/>
</dbReference>
<dbReference type="SUPFAM" id="SSF55785">
    <property type="entry name" value="PYP-like sensor domain (PAS domain)"/>
    <property type="match status" value="1"/>
</dbReference>
<keyword evidence="7" id="KW-0129">CBS domain</keyword>
<evidence type="ECO:0000259" key="8">
    <source>
        <dbReference type="PROSITE" id="PS50045"/>
    </source>
</evidence>
<dbReference type="PROSITE" id="PS50113">
    <property type="entry name" value="PAC"/>
    <property type="match status" value="1"/>
</dbReference>
<dbReference type="InterPro" id="IPR003593">
    <property type="entry name" value="AAA+_ATPase"/>
</dbReference>
<dbReference type="Gene3D" id="3.40.50.300">
    <property type="entry name" value="P-loop containing nucleotide triphosphate hydrolases"/>
    <property type="match status" value="1"/>
</dbReference>
<dbReference type="GO" id="GO:0006355">
    <property type="term" value="P:regulation of DNA-templated transcription"/>
    <property type="evidence" value="ECO:0007669"/>
    <property type="project" value="InterPro"/>
</dbReference>
<gene>
    <name evidence="12" type="ORF">MFMK1_002679</name>
</gene>
<dbReference type="InterPro" id="IPR046342">
    <property type="entry name" value="CBS_dom_sf"/>
</dbReference>
<dbReference type="InterPro" id="IPR000644">
    <property type="entry name" value="CBS_dom"/>
</dbReference>
<dbReference type="EMBL" id="CP121694">
    <property type="protein sequence ID" value="WRO22838.1"/>
    <property type="molecule type" value="Genomic_DNA"/>
</dbReference>
<reference evidence="12 13" key="1">
    <citation type="submission" date="2023-04" db="EMBL/GenBank/DDBJ databases">
        <authorList>
            <person name="Hsu D."/>
        </authorList>
    </citation>
    <scope>NUCLEOTIDE SEQUENCE [LARGE SCALE GENOMIC DNA]</scope>
    <source>
        <strain evidence="12 13">MK1</strain>
    </source>
</reference>
<dbReference type="Pfam" id="PF18024">
    <property type="entry name" value="HTH_50"/>
    <property type="match status" value="1"/>
</dbReference>
<feature type="domain" description="PAS" evidence="9">
    <location>
        <begin position="169"/>
        <end position="216"/>
    </location>
</feature>
<accession>A0AAU0UND6</accession>
<dbReference type="GO" id="GO:0003677">
    <property type="term" value="F:DNA binding"/>
    <property type="evidence" value="ECO:0007669"/>
    <property type="project" value="UniProtKB-KW"/>
</dbReference>
<evidence type="ECO:0000313" key="13">
    <source>
        <dbReference type="Proteomes" id="UP001329915"/>
    </source>
</evidence>
<dbReference type="CDD" id="cd00009">
    <property type="entry name" value="AAA"/>
    <property type="match status" value="1"/>
</dbReference>
<keyword evidence="2" id="KW-0058">Aromatic hydrocarbons catabolism</keyword>
<dbReference type="NCBIfam" id="TIGR00229">
    <property type="entry name" value="sensory_box"/>
    <property type="match status" value="1"/>
</dbReference>
<dbReference type="PROSITE" id="PS00675">
    <property type="entry name" value="SIGMA54_INTERACT_1"/>
    <property type="match status" value="1"/>
</dbReference>
<dbReference type="Proteomes" id="UP001329915">
    <property type="component" value="Chromosome"/>
</dbReference>
<dbReference type="GO" id="GO:0005524">
    <property type="term" value="F:ATP binding"/>
    <property type="evidence" value="ECO:0007669"/>
    <property type="project" value="UniProtKB-KW"/>
</dbReference>
<dbReference type="InterPro" id="IPR000014">
    <property type="entry name" value="PAS"/>
</dbReference>
<dbReference type="PROSITE" id="PS50045">
    <property type="entry name" value="SIGMA54_INTERACT_4"/>
    <property type="match status" value="1"/>
</dbReference>
<dbReference type="SUPFAM" id="SSF54631">
    <property type="entry name" value="CBS-domain pair"/>
    <property type="match status" value="1"/>
</dbReference>
<dbReference type="SUPFAM" id="SSF46689">
    <property type="entry name" value="Homeodomain-like"/>
    <property type="match status" value="1"/>
</dbReference>
<dbReference type="Gene3D" id="1.10.8.60">
    <property type="match status" value="1"/>
</dbReference>
<dbReference type="AlphaFoldDB" id="A0AAU0UND6"/>
<dbReference type="Pfam" id="PF00989">
    <property type="entry name" value="PAS"/>
    <property type="match status" value="1"/>
</dbReference>
<dbReference type="Pfam" id="PF00158">
    <property type="entry name" value="Sigma54_activat"/>
    <property type="match status" value="1"/>
</dbReference>
<evidence type="ECO:0000256" key="4">
    <source>
        <dbReference type="ARBA" id="ARBA00023015"/>
    </source>
</evidence>
<evidence type="ECO:0000256" key="1">
    <source>
        <dbReference type="ARBA" id="ARBA00022741"/>
    </source>
</evidence>
<dbReference type="SMART" id="SM00382">
    <property type="entry name" value="AAA"/>
    <property type="match status" value="1"/>
</dbReference>
<evidence type="ECO:0000259" key="10">
    <source>
        <dbReference type="PROSITE" id="PS50113"/>
    </source>
</evidence>
<dbReference type="SMART" id="SM00091">
    <property type="entry name" value="PAS"/>
    <property type="match status" value="1"/>
</dbReference>
<dbReference type="PROSITE" id="PS00688">
    <property type="entry name" value="SIGMA54_INTERACT_3"/>
    <property type="match status" value="1"/>
</dbReference>
<dbReference type="InterPro" id="IPR025662">
    <property type="entry name" value="Sigma_54_int_dom_ATP-bd_1"/>
</dbReference>
<dbReference type="Gene3D" id="1.10.10.60">
    <property type="entry name" value="Homeodomain-like"/>
    <property type="match status" value="1"/>
</dbReference>
<keyword evidence="1" id="KW-0547">Nucleotide-binding</keyword>
<evidence type="ECO:0000256" key="2">
    <source>
        <dbReference type="ARBA" id="ARBA00022797"/>
    </source>
</evidence>